<evidence type="ECO:0008006" key="3">
    <source>
        <dbReference type="Google" id="ProtNLM"/>
    </source>
</evidence>
<sequence length="149" mass="17025">MNSTEILTILTTYPTLVKFKSKLLQLSWSQDNMGKSVIYIYYSGSRVMRTIAIGRLPIRNLTKNGKALTCRVCKTEISKHEAAHGENILYECCVCIYHTRKQANLQMHSYSHRPKKFCNICENEHTEGNSNDGSTHVMCAREDFSVELS</sequence>
<comment type="caution">
    <text evidence="1">The sequence shown here is derived from an EMBL/GenBank/DDBJ whole genome shotgun (WGS) entry which is preliminary data.</text>
</comment>
<reference evidence="1 2" key="1">
    <citation type="journal article" date="2019" name="Sci. Rep.">
        <title>Orb-weaving spider Araneus ventricosus genome elucidates the spidroin gene catalogue.</title>
        <authorList>
            <person name="Kono N."/>
            <person name="Nakamura H."/>
            <person name="Ohtoshi R."/>
            <person name="Moran D.A.P."/>
            <person name="Shinohara A."/>
            <person name="Yoshida Y."/>
            <person name="Fujiwara M."/>
            <person name="Mori M."/>
            <person name="Tomita M."/>
            <person name="Arakawa K."/>
        </authorList>
    </citation>
    <scope>NUCLEOTIDE SEQUENCE [LARGE SCALE GENOMIC DNA]</scope>
</reference>
<dbReference type="AlphaFoldDB" id="A0A4Y2SCN1"/>
<protein>
    <recommendedName>
        <fullName evidence="3">C2H2-type domain-containing protein</fullName>
    </recommendedName>
</protein>
<gene>
    <name evidence="1" type="ORF">AVEN_61672_1</name>
</gene>
<evidence type="ECO:0000313" key="2">
    <source>
        <dbReference type="Proteomes" id="UP000499080"/>
    </source>
</evidence>
<dbReference type="EMBL" id="BGPR01021051">
    <property type="protein sequence ID" value="GBN85988.1"/>
    <property type="molecule type" value="Genomic_DNA"/>
</dbReference>
<proteinExistence type="predicted"/>
<dbReference type="Proteomes" id="UP000499080">
    <property type="component" value="Unassembled WGS sequence"/>
</dbReference>
<organism evidence="1 2">
    <name type="scientific">Araneus ventricosus</name>
    <name type="common">Orbweaver spider</name>
    <name type="synonym">Epeira ventricosa</name>
    <dbReference type="NCBI Taxonomy" id="182803"/>
    <lineage>
        <taxon>Eukaryota</taxon>
        <taxon>Metazoa</taxon>
        <taxon>Ecdysozoa</taxon>
        <taxon>Arthropoda</taxon>
        <taxon>Chelicerata</taxon>
        <taxon>Arachnida</taxon>
        <taxon>Araneae</taxon>
        <taxon>Araneomorphae</taxon>
        <taxon>Entelegynae</taxon>
        <taxon>Araneoidea</taxon>
        <taxon>Araneidae</taxon>
        <taxon>Araneus</taxon>
    </lineage>
</organism>
<evidence type="ECO:0000313" key="1">
    <source>
        <dbReference type="EMBL" id="GBN85988.1"/>
    </source>
</evidence>
<name>A0A4Y2SCN1_ARAVE</name>
<accession>A0A4Y2SCN1</accession>
<keyword evidence="2" id="KW-1185">Reference proteome</keyword>